<evidence type="ECO:0000256" key="10">
    <source>
        <dbReference type="ARBA" id="ARBA00047274"/>
    </source>
</evidence>
<dbReference type="AlphaFoldDB" id="A0A388TF73"/>
<evidence type="ECO:0000313" key="13">
    <source>
        <dbReference type="Proteomes" id="UP000275925"/>
    </source>
</evidence>
<dbReference type="EC" id="1.1.1.298" evidence="4"/>
<dbReference type="Pfam" id="PF00106">
    <property type="entry name" value="adh_short"/>
    <property type="match status" value="1"/>
</dbReference>
<reference evidence="12 13" key="1">
    <citation type="journal article" date="2019" name="ISME J.">
        <title>Genome analyses of uncultured TG2/ZB3 bacteria in 'Margulisbacteria' specifically attached to ectosymbiotic spirochetes of protists in the termite gut.</title>
        <authorList>
            <person name="Utami Y.D."/>
            <person name="Kuwahara H."/>
            <person name="Igai K."/>
            <person name="Murakami T."/>
            <person name="Sugaya K."/>
            <person name="Morikawa T."/>
            <person name="Nagura Y."/>
            <person name="Yuki M."/>
            <person name="Deevong P."/>
            <person name="Inoue T."/>
            <person name="Kihara K."/>
            <person name="Lo N."/>
            <person name="Yamada A."/>
            <person name="Ohkuma M."/>
            <person name="Hongoh Y."/>
        </authorList>
    </citation>
    <scope>NUCLEOTIDE SEQUENCE [LARGE SCALE GENOMIC DNA]</scope>
    <source>
        <strain evidence="12">NkOx7-02</strain>
    </source>
</reference>
<proteinExistence type="inferred from homology"/>
<dbReference type="Gene3D" id="3.40.50.720">
    <property type="entry name" value="NAD(P)-binding Rossmann-like Domain"/>
    <property type="match status" value="1"/>
</dbReference>
<dbReference type="GO" id="GO:0035527">
    <property type="term" value="F:3-hydroxypropionate dehydrogenase (NADP+) activity"/>
    <property type="evidence" value="ECO:0007669"/>
    <property type="project" value="UniProtKB-EC"/>
</dbReference>
<dbReference type="SUPFAM" id="SSF51735">
    <property type="entry name" value="NAD(P)-binding Rossmann-fold domains"/>
    <property type="match status" value="1"/>
</dbReference>
<evidence type="ECO:0000256" key="3">
    <source>
        <dbReference type="ARBA" id="ARBA00043812"/>
    </source>
</evidence>
<comment type="similarity">
    <text evidence="1 11">Belongs to the short-chain dehydrogenases/reductases (SDR) family.</text>
</comment>
<dbReference type="EMBL" id="BGZO01000006">
    <property type="protein sequence ID" value="GBR75684.1"/>
    <property type="molecule type" value="Genomic_DNA"/>
</dbReference>
<evidence type="ECO:0000313" key="12">
    <source>
        <dbReference type="EMBL" id="GBR75684.1"/>
    </source>
</evidence>
<dbReference type="Proteomes" id="UP000275925">
    <property type="component" value="Unassembled WGS sequence"/>
</dbReference>
<comment type="catalytic activity">
    <reaction evidence="3">
        <text>L-allo-threonine + NADP(+) = aminoacetone + CO2 + NADPH</text>
        <dbReference type="Rhea" id="RHEA:43524"/>
        <dbReference type="ChEBI" id="CHEBI:16526"/>
        <dbReference type="ChEBI" id="CHEBI:57783"/>
        <dbReference type="ChEBI" id="CHEBI:58320"/>
        <dbReference type="ChEBI" id="CHEBI:58349"/>
        <dbReference type="ChEBI" id="CHEBI:58585"/>
        <dbReference type="EC" id="1.1.1.381"/>
    </reaction>
</comment>
<dbReference type="PRINTS" id="PR00081">
    <property type="entry name" value="GDHRDH"/>
</dbReference>
<accession>A0A388TF73</accession>
<dbReference type="PANTHER" id="PTHR43086">
    <property type="entry name" value="VERY-LONG-CHAIN 3-OXOOACYL-COA REDUCTASE"/>
    <property type="match status" value="1"/>
</dbReference>
<dbReference type="PANTHER" id="PTHR43086:SF3">
    <property type="entry name" value="NADP-DEPENDENT 3-HYDROXY ACID DEHYDROGENASE YDFG"/>
    <property type="match status" value="1"/>
</dbReference>
<comment type="function">
    <text evidence="9">NADP-dependent dehydrogenase with broad substrate specificity acting on 3-hydroxy acids. Catalyzes the NADP-dependent oxidation of L-allo-threonine to L-2-amino-3-keto-butyrate, which is spontaneously decarboxylated into aminoacetone. Also acts on D-threonine, L-serine, D-serine, D-3-hydroxyisobutyrate, L-3-hydroxyisobutyrate, D-glycerate and L-glycerate. Able to catalyze the reduction of the malonic semialdehyde to 3-hydroxypropionic acid. YdfG is apparently supplementing RutE, the presumed malonic semialdehyde reductase involved in pyrimidine degradation since both are able to detoxify malonic semialdehyde.</text>
</comment>
<evidence type="ECO:0000256" key="1">
    <source>
        <dbReference type="ARBA" id="ARBA00006484"/>
    </source>
</evidence>
<evidence type="ECO:0000256" key="11">
    <source>
        <dbReference type="RuleBase" id="RU000363"/>
    </source>
</evidence>
<dbReference type="PRINTS" id="PR00080">
    <property type="entry name" value="SDRFAMILY"/>
</dbReference>
<evidence type="ECO:0000256" key="7">
    <source>
        <dbReference type="ARBA" id="ARBA00044271"/>
    </source>
</evidence>
<dbReference type="InterPro" id="IPR002347">
    <property type="entry name" value="SDR_fam"/>
</dbReference>
<evidence type="ECO:0000256" key="8">
    <source>
        <dbReference type="ARBA" id="ARBA00044349"/>
    </source>
</evidence>
<dbReference type="InterPro" id="IPR020904">
    <property type="entry name" value="Sc_DH/Rdtase_CS"/>
</dbReference>
<evidence type="ECO:0000256" key="5">
    <source>
        <dbReference type="ARBA" id="ARBA00044059"/>
    </source>
</evidence>
<comment type="caution">
    <text evidence="12">The sequence shown here is derived from an EMBL/GenBank/DDBJ whole genome shotgun (WGS) entry which is preliminary data.</text>
</comment>
<evidence type="ECO:0000256" key="9">
    <source>
        <dbReference type="ARBA" id="ARBA00045650"/>
    </source>
</evidence>
<evidence type="ECO:0000256" key="4">
    <source>
        <dbReference type="ARBA" id="ARBA00044050"/>
    </source>
</evidence>
<evidence type="ECO:0000256" key="2">
    <source>
        <dbReference type="ARBA" id="ARBA00023002"/>
    </source>
</evidence>
<dbReference type="InterPro" id="IPR036291">
    <property type="entry name" value="NAD(P)-bd_dom_sf"/>
</dbReference>
<sequence length="259" mass="28954">MEYTLITGATSGIGRALAIEFAKRRHHLILASRNTVKMQEYQKEWLAKYGITVVCLTIDLSSPGAPEKLFAACQDKTVSVLVNNSGFGLGAARQTEQDLAETDRLFQLNAGAVLKLSMLFGREMQKRKHGYILNVASTAAFQPLPYAAVYGASKAFVLSLSEAMHMELKDSGVGVTALCPGITDTNFFQYGKPRVPGFLYKLVSPELTARRAVKALYQKKIYLVPYFQHWLIAQISRWLTRRAAASLLHHIEIFRKRVR</sequence>
<gene>
    <name evidence="12" type="primary">dltE</name>
    <name evidence="12" type="ORF">NO2_0334</name>
</gene>
<protein>
    <recommendedName>
        <fullName evidence="6">NADP-dependent 3-hydroxy acid dehydrogenase YdfG</fullName>
        <ecNumber evidence="4">1.1.1.298</ecNumber>
        <ecNumber evidence="5">1.1.1.381</ecNumber>
    </recommendedName>
    <alternativeName>
        <fullName evidence="8">L-allo-threonine dehydrogenase</fullName>
    </alternativeName>
    <alternativeName>
        <fullName evidence="7">Malonic semialdehyde reductase</fullName>
    </alternativeName>
</protein>
<dbReference type="PIRSF" id="PIRSF000126">
    <property type="entry name" value="11-beta-HSD1"/>
    <property type="match status" value="1"/>
</dbReference>
<organism evidence="12 13">
    <name type="scientific">Candidatus Termititenax persephonae</name>
    <dbReference type="NCBI Taxonomy" id="2218525"/>
    <lineage>
        <taxon>Bacteria</taxon>
        <taxon>Bacillati</taxon>
        <taxon>Candidatus Margulisiibacteriota</taxon>
        <taxon>Candidatus Termititenacia</taxon>
        <taxon>Candidatus Termititenacales</taxon>
        <taxon>Candidatus Termititenacaceae</taxon>
        <taxon>Candidatus Termititenax</taxon>
    </lineage>
</organism>
<dbReference type="EC" id="1.1.1.381" evidence="5"/>
<name>A0A388TF73_9BACT</name>
<keyword evidence="13" id="KW-1185">Reference proteome</keyword>
<keyword evidence="2" id="KW-0560">Oxidoreductase</keyword>
<evidence type="ECO:0000256" key="6">
    <source>
        <dbReference type="ARBA" id="ARBA00044065"/>
    </source>
</evidence>
<dbReference type="PROSITE" id="PS00061">
    <property type="entry name" value="ADH_SHORT"/>
    <property type="match status" value="1"/>
</dbReference>
<comment type="catalytic activity">
    <reaction evidence="10">
        <text>3-hydroxypropanoate + NADP(+) = 3-oxopropanoate + NADPH + H(+)</text>
        <dbReference type="Rhea" id="RHEA:26438"/>
        <dbReference type="ChEBI" id="CHEBI:15378"/>
        <dbReference type="ChEBI" id="CHEBI:16510"/>
        <dbReference type="ChEBI" id="CHEBI:33190"/>
        <dbReference type="ChEBI" id="CHEBI:57783"/>
        <dbReference type="ChEBI" id="CHEBI:58349"/>
        <dbReference type="EC" id="1.1.1.298"/>
    </reaction>
</comment>